<sequence>MPGSPSMAPCTTSLGTSHSTRRVRALHGQSDSLGAASSTSSARHSGCKVGLGI</sequence>
<proteinExistence type="predicted"/>
<gene>
    <name evidence="2" type="ORF">SNAT2548_LOCUS30999</name>
</gene>
<evidence type="ECO:0000256" key="1">
    <source>
        <dbReference type="SAM" id="MobiDB-lite"/>
    </source>
</evidence>
<dbReference type="AlphaFoldDB" id="A0A812U0P8"/>
<feature type="compositionally biased region" description="Low complexity" evidence="1">
    <location>
        <begin position="30"/>
        <end position="42"/>
    </location>
</feature>
<evidence type="ECO:0000313" key="2">
    <source>
        <dbReference type="EMBL" id="CAE7551893.1"/>
    </source>
</evidence>
<protein>
    <submittedName>
        <fullName evidence="2">Uncharacterized protein</fullName>
    </submittedName>
</protein>
<name>A0A812U0P8_9DINO</name>
<accession>A0A812U0P8</accession>
<dbReference type="Proteomes" id="UP000604046">
    <property type="component" value="Unassembled WGS sequence"/>
</dbReference>
<feature type="region of interest" description="Disordered" evidence="1">
    <location>
        <begin position="1"/>
        <end position="53"/>
    </location>
</feature>
<keyword evidence="3" id="KW-1185">Reference proteome</keyword>
<evidence type="ECO:0000313" key="3">
    <source>
        <dbReference type="Proteomes" id="UP000604046"/>
    </source>
</evidence>
<reference evidence="2" key="1">
    <citation type="submission" date="2021-02" db="EMBL/GenBank/DDBJ databases">
        <authorList>
            <person name="Dougan E. K."/>
            <person name="Rhodes N."/>
            <person name="Thang M."/>
            <person name="Chan C."/>
        </authorList>
    </citation>
    <scope>NUCLEOTIDE SEQUENCE</scope>
</reference>
<feature type="compositionally biased region" description="Polar residues" evidence="1">
    <location>
        <begin position="9"/>
        <end position="18"/>
    </location>
</feature>
<dbReference type="EMBL" id="CAJNDS010002634">
    <property type="protein sequence ID" value="CAE7551893.1"/>
    <property type="molecule type" value="Genomic_DNA"/>
</dbReference>
<organism evidence="2 3">
    <name type="scientific">Symbiodinium natans</name>
    <dbReference type="NCBI Taxonomy" id="878477"/>
    <lineage>
        <taxon>Eukaryota</taxon>
        <taxon>Sar</taxon>
        <taxon>Alveolata</taxon>
        <taxon>Dinophyceae</taxon>
        <taxon>Suessiales</taxon>
        <taxon>Symbiodiniaceae</taxon>
        <taxon>Symbiodinium</taxon>
    </lineage>
</organism>
<comment type="caution">
    <text evidence="2">The sequence shown here is derived from an EMBL/GenBank/DDBJ whole genome shotgun (WGS) entry which is preliminary data.</text>
</comment>